<dbReference type="RefSeq" id="WP_109969608.1">
    <property type="nucleotide sequence ID" value="NZ_CP176093.1"/>
</dbReference>
<dbReference type="GeneID" id="97547752"/>
<dbReference type="AlphaFoldDB" id="A0A2V2MQK7"/>
<dbReference type="Gene3D" id="1.25.40.10">
    <property type="entry name" value="Tetratricopeptide repeat domain"/>
    <property type="match status" value="1"/>
</dbReference>
<name>A0A2V2MQK7_9EURY</name>
<dbReference type="SUPFAM" id="SSF48452">
    <property type="entry name" value="TPR-like"/>
    <property type="match status" value="1"/>
</dbReference>
<evidence type="ECO:0000313" key="2">
    <source>
        <dbReference type="Proteomes" id="UP000245657"/>
    </source>
</evidence>
<accession>A0A2V2MQK7</accession>
<dbReference type="OrthoDB" id="110427at2157"/>
<organism evidence="1 2">
    <name type="scientific">Methanospirillum lacunae</name>
    <dbReference type="NCBI Taxonomy" id="668570"/>
    <lineage>
        <taxon>Archaea</taxon>
        <taxon>Methanobacteriati</taxon>
        <taxon>Methanobacteriota</taxon>
        <taxon>Stenosarchaea group</taxon>
        <taxon>Methanomicrobia</taxon>
        <taxon>Methanomicrobiales</taxon>
        <taxon>Methanospirillaceae</taxon>
        <taxon>Methanospirillum</taxon>
    </lineage>
</organism>
<evidence type="ECO:0000313" key="1">
    <source>
        <dbReference type="EMBL" id="PWR70524.1"/>
    </source>
</evidence>
<dbReference type="InterPro" id="IPR011990">
    <property type="entry name" value="TPR-like_helical_dom_sf"/>
</dbReference>
<dbReference type="Proteomes" id="UP000245657">
    <property type="component" value="Unassembled WGS sequence"/>
</dbReference>
<reference evidence="1 2" key="1">
    <citation type="submission" date="2018-05" db="EMBL/GenBank/DDBJ databases">
        <title>Draft genome of Methanospirillum lacunae Ki8-1.</title>
        <authorList>
            <person name="Dueholm M.S."/>
            <person name="Nielsen P.H."/>
            <person name="Bakmann L.F."/>
            <person name="Otzen D.E."/>
        </authorList>
    </citation>
    <scope>NUCLEOTIDE SEQUENCE [LARGE SCALE GENOMIC DNA]</scope>
    <source>
        <strain evidence="1 2">Ki8-1</strain>
    </source>
</reference>
<comment type="caution">
    <text evidence="1">The sequence shown here is derived from an EMBL/GenBank/DDBJ whole genome shotgun (WGS) entry which is preliminary data.</text>
</comment>
<dbReference type="EMBL" id="QGMY01000011">
    <property type="protein sequence ID" value="PWR70524.1"/>
    <property type="molecule type" value="Genomic_DNA"/>
</dbReference>
<gene>
    <name evidence="1" type="ORF">DK846_14110</name>
</gene>
<keyword evidence="2" id="KW-1185">Reference proteome</keyword>
<evidence type="ECO:0008006" key="3">
    <source>
        <dbReference type="Google" id="ProtNLM"/>
    </source>
</evidence>
<proteinExistence type="predicted"/>
<protein>
    <recommendedName>
        <fullName evidence="3">Tetratricopeptide repeat protein</fullName>
    </recommendedName>
</protein>
<sequence length="594" mass="66689">MIDADRITAEAFRLFEQEKYSACLDLIQSIPPRSIDTRIRILEAICLYSVGSLDEAEVCLRDLRSKVPDSSEVCLYLGKVLERKGDEGARAEFAEAVRLAPDQTEGIRRYARYLTGAGDHRAALCLLKRLVLLTGKGEDIAGLMLCYSALGFFEEGIARYKKAGAPDECFRIYLNLLLASEKFQELADEIEKSPNKDDHDLIILSCESLVHINSDKADQEFLIQLRKNPSAELASHYARYLESQGLIREALGVWSTWLAKSENPAYQLQGASLIETVSGPEQALELYSQVLFGKDIHEHLNLNIWLSSFRRLLVETRGSTVALDEALTRIRPDLQPSILVGIAEWCEEERRHEDAKRLFLQAFRSDLTNSGFSYAQYLGRNSEKREQKKILGYILKTIRKARDLEMIAGKILTLPEPEPDLISFLNQRFEGYVSLLSQEGRELYARCLSMETKHELQAGSPDKALKHALTGLSVVPVDASSVAELLFALLVESKTQVLPDFLPSQICPVTKPPGSVSTTGQISFSWLDPGEGAVVEYLRKHRVCNEMDLRKVAGTRRVAGLMNRIMRKSEEHGIHLADKEGCSEFGEVYRYAGP</sequence>